<reference evidence="1 2" key="1">
    <citation type="submission" date="2012-04" db="EMBL/GenBank/DDBJ databases">
        <authorList>
            <person name="Genoscope - CEA"/>
        </authorList>
    </citation>
    <scope>NUCLEOTIDE SEQUENCE [LARGE SCALE GENOMIC DNA]</scope>
    <source>
        <strain evidence="1 2">9432</strain>
    </source>
</reference>
<evidence type="ECO:0000313" key="1">
    <source>
        <dbReference type="EMBL" id="CCH93681.1"/>
    </source>
</evidence>
<dbReference type="Proteomes" id="UP000005806">
    <property type="component" value="Unassembled WGS sequence"/>
</dbReference>
<dbReference type="EMBL" id="CAIH01000253">
    <property type="protein sequence ID" value="CCH93681.1"/>
    <property type="molecule type" value="Genomic_DNA"/>
</dbReference>
<name>A0A822LC36_MICAE</name>
<evidence type="ECO:0000313" key="2">
    <source>
        <dbReference type="Proteomes" id="UP000005806"/>
    </source>
</evidence>
<accession>A0A822LC36</accession>
<dbReference type="AlphaFoldDB" id="A0A822LC36"/>
<protein>
    <submittedName>
        <fullName evidence="1">Uncharacterized protein</fullName>
    </submittedName>
</protein>
<sequence>MRDVYQSLEKQPQIRYRVLRQTSAVYRQPSRTCKTKGN</sequence>
<gene>
    <name evidence="1" type="ORF">MICCA_3260031</name>
</gene>
<comment type="caution">
    <text evidence="1">The sequence shown here is derived from an EMBL/GenBank/DDBJ whole genome shotgun (WGS) entry which is preliminary data.</text>
</comment>
<proteinExistence type="predicted"/>
<organism evidence="1 2">
    <name type="scientific">Microcystis aeruginosa PCC 9432</name>
    <dbReference type="NCBI Taxonomy" id="1160280"/>
    <lineage>
        <taxon>Bacteria</taxon>
        <taxon>Bacillati</taxon>
        <taxon>Cyanobacteriota</taxon>
        <taxon>Cyanophyceae</taxon>
        <taxon>Oscillatoriophycideae</taxon>
        <taxon>Chroococcales</taxon>
        <taxon>Microcystaceae</taxon>
        <taxon>Microcystis</taxon>
    </lineage>
</organism>